<accession>A0A2A5J6C1</accession>
<organism evidence="1 2">
    <name type="scientific">Rhodococcus qingshengii</name>
    <dbReference type="NCBI Taxonomy" id="334542"/>
    <lineage>
        <taxon>Bacteria</taxon>
        <taxon>Bacillati</taxon>
        <taxon>Actinomycetota</taxon>
        <taxon>Actinomycetes</taxon>
        <taxon>Mycobacteriales</taxon>
        <taxon>Nocardiaceae</taxon>
        <taxon>Rhodococcus</taxon>
        <taxon>Rhodococcus erythropolis group</taxon>
    </lineage>
</organism>
<evidence type="ECO:0000313" key="2">
    <source>
        <dbReference type="Proteomes" id="UP000230886"/>
    </source>
</evidence>
<comment type="caution">
    <text evidence="1">The sequence shown here is derived from an EMBL/GenBank/DDBJ whole genome shotgun (WGS) entry which is preliminary data.</text>
</comment>
<dbReference type="Proteomes" id="UP000230886">
    <property type="component" value="Unassembled WGS sequence"/>
</dbReference>
<evidence type="ECO:0000313" key="1">
    <source>
        <dbReference type="EMBL" id="PCK24749.1"/>
    </source>
</evidence>
<protein>
    <submittedName>
        <fullName evidence="1">Uncharacterized protein</fullName>
    </submittedName>
</protein>
<reference evidence="1 2" key="1">
    <citation type="submission" date="2017-07" db="EMBL/GenBank/DDBJ databases">
        <title>Draft sequence of Rhodococcus enclensis 23b-28.</title>
        <authorList>
            <person name="Besaury L."/>
            <person name="Sancelme M."/>
            <person name="Amato P."/>
            <person name="Lallement A."/>
            <person name="Delort A.-M."/>
        </authorList>
    </citation>
    <scope>NUCLEOTIDE SEQUENCE [LARGE SCALE GENOMIC DNA]</scope>
    <source>
        <strain evidence="1 2">23b-28</strain>
    </source>
</reference>
<sequence>MAENRPSLAFLPLLPRGTFRQAGHMAIIVVSVLVLLVLNVLALAGRTPDTRHDVSPHGDFTL</sequence>
<dbReference type="AlphaFoldDB" id="A0A1X0LKQ4"/>
<accession>A0A1X0LKQ4</accession>
<gene>
    <name evidence="1" type="ORF">CHR55_24065</name>
</gene>
<dbReference type="EMBL" id="NOVD01000024">
    <property type="protein sequence ID" value="PCK24749.1"/>
    <property type="molecule type" value="Genomic_DNA"/>
</dbReference>
<proteinExistence type="predicted"/>
<name>A0A1X0LKQ4_RHOSG</name>